<dbReference type="AlphaFoldDB" id="A0A2I8VIV7"/>
<dbReference type="OrthoDB" id="187327at2157"/>
<dbReference type="RefSeq" id="WP_103425534.1">
    <property type="nucleotide sequence ID" value="NZ_CP026309.1"/>
</dbReference>
<evidence type="ECO:0000313" key="3">
    <source>
        <dbReference type="EMBL" id="AUV81845.1"/>
    </source>
</evidence>
<evidence type="ECO:0000313" key="4">
    <source>
        <dbReference type="Proteomes" id="UP000236584"/>
    </source>
</evidence>
<sequence length="488" mass="48981">MTDKSRRDVLRTLGGVAVVGGLAGCSSNQSGSGGSAGGESTATGTPMSTATEMDTEAETETATEESATAMLRVAHLSPDAPNVDVSVDGSVVLEDVAFGAVSSYLDVPVGTRTVTITAAGDPSTVAFEGDLDVTEGAFTVAAVGELTEETFQPLVLSDENTVPADDTARVRVVHASPDAPAVDITAGGNALFDGVSFQGSGYTEVPAGTYTLNVRGDTESNDGDAVASFDVELNGGTVYTVFAAGYLSPDDEPADTAFQPIATVDAGAGGGGIVQGMGDGGMSSDVSLRVAHLSPDAPNVDVLVDGSAVLEDVPFGAVSDYLSLSAGSYQVTIQAAGDSSTVVFDQSLDLEPGAYTAAALGELEADAENGFMVQLFSDGTSAPGSDMSRITLVHASPDAPAVDVTVESSGDVLVDGAAFGDAATVEVPAGSYTLEVRGDTESNDGDVVTTFDVTVEGGTAYTAFAQGYLTPDDEPTSASFDLGVVANN</sequence>
<reference evidence="3 4" key="1">
    <citation type="submission" date="2018-01" db="EMBL/GenBank/DDBJ databases">
        <title>Complete genome sequence of Salinigranum rubrum GX10T, an extremely halophilic archaeon isolated from a marine solar saltern.</title>
        <authorList>
            <person name="Han S."/>
        </authorList>
    </citation>
    <scope>NUCLEOTIDE SEQUENCE [LARGE SCALE GENOMIC DNA]</scope>
    <source>
        <strain evidence="3 4">GX10</strain>
    </source>
</reference>
<feature type="region of interest" description="Disordered" evidence="1">
    <location>
        <begin position="26"/>
        <end position="61"/>
    </location>
</feature>
<evidence type="ECO:0000259" key="2">
    <source>
        <dbReference type="Pfam" id="PF14344"/>
    </source>
</evidence>
<dbReference type="PROSITE" id="PS51257">
    <property type="entry name" value="PROKAR_LIPOPROTEIN"/>
    <property type="match status" value="1"/>
</dbReference>
<protein>
    <recommendedName>
        <fullName evidence="2">DUF4397 domain-containing protein</fullName>
    </recommendedName>
</protein>
<dbReference type="Proteomes" id="UP000236584">
    <property type="component" value="Chromosome"/>
</dbReference>
<gene>
    <name evidence="3" type="ORF">C2R22_09450</name>
</gene>
<feature type="compositionally biased region" description="Low complexity" evidence="1">
    <location>
        <begin position="38"/>
        <end position="52"/>
    </location>
</feature>
<dbReference type="InterPro" id="IPR025510">
    <property type="entry name" value="DUF4397"/>
</dbReference>
<evidence type="ECO:0000256" key="1">
    <source>
        <dbReference type="SAM" id="MobiDB-lite"/>
    </source>
</evidence>
<dbReference type="GeneID" id="35592315"/>
<name>A0A2I8VIV7_9EURY</name>
<keyword evidence="4" id="KW-1185">Reference proteome</keyword>
<accession>A0A2I8VIV7</accession>
<dbReference type="Pfam" id="PF14344">
    <property type="entry name" value="DUF4397"/>
    <property type="match status" value="2"/>
</dbReference>
<organism evidence="3 4">
    <name type="scientific">Salinigranum rubrum</name>
    <dbReference type="NCBI Taxonomy" id="755307"/>
    <lineage>
        <taxon>Archaea</taxon>
        <taxon>Methanobacteriati</taxon>
        <taxon>Methanobacteriota</taxon>
        <taxon>Stenosarchaea group</taxon>
        <taxon>Halobacteria</taxon>
        <taxon>Halobacteriales</taxon>
        <taxon>Haloferacaceae</taxon>
        <taxon>Salinigranum</taxon>
    </lineage>
</organism>
<feature type="domain" description="DUF4397" evidence="2">
    <location>
        <begin position="69"/>
        <end position="185"/>
    </location>
</feature>
<dbReference type="InterPro" id="IPR006311">
    <property type="entry name" value="TAT_signal"/>
</dbReference>
<feature type="domain" description="DUF4397" evidence="2">
    <location>
        <begin position="288"/>
        <end position="405"/>
    </location>
</feature>
<dbReference type="PROSITE" id="PS51318">
    <property type="entry name" value="TAT"/>
    <property type="match status" value="1"/>
</dbReference>
<dbReference type="EMBL" id="CP026309">
    <property type="protein sequence ID" value="AUV81845.1"/>
    <property type="molecule type" value="Genomic_DNA"/>
</dbReference>
<dbReference type="KEGG" id="srub:C2R22_09450"/>
<proteinExistence type="predicted"/>